<feature type="transmembrane region" description="Helical" evidence="5">
    <location>
        <begin position="222"/>
        <end position="241"/>
    </location>
</feature>
<dbReference type="InterPro" id="IPR011049">
    <property type="entry name" value="Serralysin-like_metalloprot_C"/>
</dbReference>
<dbReference type="Proteomes" id="UP000555552">
    <property type="component" value="Unassembled WGS sequence"/>
</dbReference>
<comment type="subcellular location">
    <subcellularLocation>
        <location evidence="1">Membrane</location>
        <topology evidence="1">Multi-pass membrane protein</topology>
    </subcellularLocation>
</comment>
<keyword evidence="3 5" id="KW-1133">Transmembrane helix</keyword>
<dbReference type="PANTHER" id="PTHR43077:SF5">
    <property type="entry name" value="PHAGE INFECTION PROTEIN"/>
    <property type="match status" value="1"/>
</dbReference>
<dbReference type="PANTHER" id="PTHR43077">
    <property type="entry name" value="TRANSPORT PERMEASE YVFS-RELATED"/>
    <property type="match status" value="1"/>
</dbReference>
<feature type="transmembrane region" description="Helical" evidence="5">
    <location>
        <begin position="120"/>
        <end position="140"/>
    </location>
</feature>
<keyword evidence="4 5" id="KW-0472">Membrane</keyword>
<dbReference type="InterPro" id="IPR013525">
    <property type="entry name" value="ABC2_TM"/>
</dbReference>
<dbReference type="InterPro" id="IPR023908">
    <property type="entry name" value="xxxLxxG_rpt"/>
</dbReference>
<accession>A0A849BVQ5</accession>
<evidence type="ECO:0000313" key="7">
    <source>
        <dbReference type="EMBL" id="NNH24842.1"/>
    </source>
</evidence>
<evidence type="ECO:0000256" key="2">
    <source>
        <dbReference type="ARBA" id="ARBA00022692"/>
    </source>
</evidence>
<dbReference type="SUPFAM" id="SSF101967">
    <property type="entry name" value="Adhesin YadA, collagen-binding domain"/>
    <property type="match status" value="1"/>
</dbReference>
<dbReference type="NCBIfam" id="TIGR03057">
    <property type="entry name" value="xxxLxxG_by_4"/>
    <property type="match status" value="1"/>
</dbReference>
<dbReference type="GO" id="GO:0016020">
    <property type="term" value="C:membrane"/>
    <property type="evidence" value="ECO:0007669"/>
    <property type="project" value="UniProtKB-SubCell"/>
</dbReference>
<sequence>DALATGTGQLLEGVRPLAASARALDEGASALADGAGQLAAGEDQAVTGTEQLAGGARALATGVGQARDGAASLRDGLVQGASGVPDLSADQRERAVGAINDPVATASASTAQVSTYGAGLAPYLLALSLWIGGYVLFLVVRPLSRRAAAAGRSALGTALGGYGPAAAVGVVQSVLLWTVVVAVLRLEPAAPLGLLALLLLTSATFVAVVHALVAWFGLTGQFAGLVLLVLQLVSSGGTFPWQTLPAPLAAVHQVLPMSYAVEAFRSLTAGGSARPVLTAVAVLGGYLVLALAASALAARRGRVLSPADLRPALG</sequence>
<dbReference type="Pfam" id="PF12698">
    <property type="entry name" value="ABC2_membrane_3"/>
    <property type="match status" value="1"/>
</dbReference>
<dbReference type="EMBL" id="JABEMA010000549">
    <property type="protein sequence ID" value="NNH24842.1"/>
    <property type="molecule type" value="Genomic_DNA"/>
</dbReference>
<dbReference type="InterPro" id="IPR017501">
    <property type="entry name" value="Phage_infect_YhgE_C"/>
</dbReference>
<dbReference type="AlphaFoldDB" id="A0A849BVQ5"/>
<feature type="non-terminal residue" evidence="7">
    <location>
        <position position="1"/>
    </location>
</feature>
<organism evidence="7 8">
    <name type="scientific">Pseudokineococcus marinus</name>
    <dbReference type="NCBI Taxonomy" id="351215"/>
    <lineage>
        <taxon>Bacteria</taxon>
        <taxon>Bacillati</taxon>
        <taxon>Actinomycetota</taxon>
        <taxon>Actinomycetes</taxon>
        <taxon>Kineosporiales</taxon>
        <taxon>Kineosporiaceae</taxon>
        <taxon>Pseudokineococcus</taxon>
    </lineage>
</organism>
<keyword evidence="8" id="KW-1185">Reference proteome</keyword>
<evidence type="ECO:0000256" key="5">
    <source>
        <dbReference type="SAM" id="Phobius"/>
    </source>
</evidence>
<dbReference type="RefSeq" id="WP_171204530.1">
    <property type="nucleotide sequence ID" value="NZ_JABEMA010000549.1"/>
</dbReference>
<dbReference type="NCBIfam" id="TIGR03062">
    <property type="entry name" value="pip_yhgE_Cterm"/>
    <property type="match status" value="1"/>
</dbReference>
<evidence type="ECO:0000256" key="3">
    <source>
        <dbReference type="ARBA" id="ARBA00022989"/>
    </source>
</evidence>
<feature type="transmembrane region" description="Helical" evidence="5">
    <location>
        <begin position="161"/>
        <end position="186"/>
    </location>
</feature>
<dbReference type="GO" id="GO:0140359">
    <property type="term" value="F:ABC-type transporter activity"/>
    <property type="evidence" value="ECO:0007669"/>
    <property type="project" value="InterPro"/>
</dbReference>
<dbReference type="InterPro" id="IPR051328">
    <property type="entry name" value="T7SS_ABC-Transporter"/>
</dbReference>
<proteinExistence type="predicted"/>
<evidence type="ECO:0000256" key="4">
    <source>
        <dbReference type="ARBA" id="ARBA00023136"/>
    </source>
</evidence>
<feature type="transmembrane region" description="Helical" evidence="5">
    <location>
        <begin position="192"/>
        <end position="215"/>
    </location>
</feature>
<feature type="transmembrane region" description="Helical" evidence="5">
    <location>
        <begin position="276"/>
        <end position="298"/>
    </location>
</feature>
<evidence type="ECO:0000313" key="8">
    <source>
        <dbReference type="Proteomes" id="UP000555552"/>
    </source>
</evidence>
<evidence type="ECO:0000259" key="6">
    <source>
        <dbReference type="Pfam" id="PF12698"/>
    </source>
</evidence>
<name>A0A849BVQ5_9ACTN</name>
<evidence type="ECO:0000256" key="1">
    <source>
        <dbReference type="ARBA" id="ARBA00004141"/>
    </source>
</evidence>
<gene>
    <name evidence="7" type="ORF">HLB09_17440</name>
</gene>
<feature type="domain" description="ABC-2 type transporter transmembrane" evidence="6">
    <location>
        <begin position="104"/>
        <end position="295"/>
    </location>
</feature>
<reference evidence="7 8" key="1">
    <citation type="submission" date="2020-05" db="EMBL/GenBank/DDBJ databases">
        <title>MicrobeNet Type strains.</title>
        <authorList>
            <person name="Nicholson A.C."/>
        </authorList>
    </citation>
    <scope>NUCLEOTIDE SEQUENCE [LARGE SCALE GENOMIC DNA]</scope>
    <source>
        <strain evidence="7 8">JCM 14547</strain>
    </source>
</reference>
<protein>
    <submittedName>
        <fullName evidence="7">ABC transporter permease</fullName>
    </submittedName>
</protein>
<comment type="caution">
    <text evidence="7">The sequence shown here is derived from an EMBL/GenBank/DDBJ whole genome shotgun (WGS) entry which is preliminary data.</text>
</comment>
<keyword evidence="2 5" id="KW-0812">Transmembrane</keyword>